<dbReference type="PANTHER" id="PTHR43292">
    <property type="entry name" value="ACYL-COA DEHYDROGENASE"/>
    <property type="match status" value="1"/>
</dbReference>
<evidence type="ECO:0000313" key="11">
    <source>
        <dbReference type="Proteomes" id="UP000028534"/>
    </source>
</evidence>
<dbReference type="InterPro" id="IPR009075">
    <property type="entry name" value="AcylCo_DH/oxidase_C"/>
</dbReference>
<dbReference type="Pfam" id="PF02771">
    <property type="entry name" value="Acyl-CoA_dh_N"/>
    <property type="match status" value="1"/>
</dbReference>
<feature type="domain" description="Acyl-CoA oxidase/dehydrogenase middle" evidence="8">
    <location>
        <begin position="128"/>
        <end position="222"/>
    </location>
</feature>
<evidence type="ECO:0000256" key="1">
    <source>
        <dbReference type="ARBA" id="ARBA00001974"/>
    </source>
</evidence>
<dbReference type="AlphaFoldDB" id="A0A084ESS7"/>
<dbReference type="EMBL" id="JGVR01000002">
    <property type="protein sequence ID" value="KEZ21019.1"/>
    <property type="molecule type" value="Genomic_DNA"/>
</dbReference>
<dbReference type="InterPro" id="IPR006091">
    <property type="entry name" value="Acyl-CoA_Oxase/DH_mid-dom"/>
</dbReference>
<evidence type="ECO:0000256" key="4">
    <source>
        <dbReference type="ARBA" id="ARBA00022827"/>
    </source>
</evidence>
<evidence type="ECO:0000259" key="7">
    <source>
        <dbReference type="Pfam" id="PF00441"/>
    </source>
</evidence>
<dbReference type="SUPFAM" id="SSF56645">
    <property type="entry name" value="Acyl-CoA dehydrogenase NM domain-like"/>
    <property type="match status" value="1"/>
</dbReference>
<evidence type="ECO:0000256" key="5">
    <source>
        <dbReference type="ARBA" id="ARBA00023002"/>
    </source>
</evidence>
<evidence type="ECO:0000256" key="3">
    <source>
        <dbReference type="ARBA" id="ARBA00022630"/>
    </source>
</evidence>
<keyword evidence="4 6" id="KW-0274">FAD</keyword>
<accession>A0A084ESS7</accession>
<dbReference type="InterPro" id="IPR036250">
    <property type="entry name" value="AcylCo_DH-like_C"/>
</dbReference>
<dbReference type="GO" id="GO:0016627">
    <property type="term" value="F:oxidoreductase activity, acting on the CH-CH group of donors"/>
    <property type="evidence" value="ECO:0007669"/>
    <property type="project" value="InterPro"/>
</dbReference>
<proteinExistence type="inferred from homology"/>
<dbReference type="SUPFAM" id="SSF47203">
    <property type="entry name" value="Acyl-CoA dehydrogenase C-terminal domain-like"/>
    <property type="match status" value="1"/>
</dbReference>
<organism evidence="10 11">
    <name type="scientific">Sphingobium yanoikuyae</name>
    <name type="common">Sphingomonas yanoikuyae</name>
    <dbReference type="NCBI Taxonomy" id="13690"/>
    <lineage>
        <taxon>Bacteria</taxon>
        <taxon>Pseudomonadati</taxon>
        <taxon>Pseudomonadota</taxon>
        <taxon>Alphaproteobacteria</taxon>
        <taxon>Sphingomonadales</taxon>
        <taxon>Sphingomonadaceae</taxon>
        <taxon>Sphingobium</taxon>
    </lineage>
</organism>
<sequence length="396" mass="44439">MDFTYTPAETQFRADLRDWLADALPEGWGETVFEPEDEDERAMFRLDWEKKLHSGGWSGINWPTEYGGRGATLVERAIFAEEMARARAPEGINIIGHNLAGPTILHHGTEEQKKRFLPPIMSSEEVWCQGFSEPNAGSDLASVRTKAERRGDKFIVNGQKIWTSYAQYSHWCFALVRTDPDAPKHKGLSFLLIDMKSPGISIRPLRQISGECEFNETFFDDVEVPAENIVGDINDGWRIAMTTLAYERGPEDGLARQVRFKQELDKLLETLDGEDEGRGRSLDDPATRQKLAQSITEVEVMRLNALRTFSKYLNGEDRGPDASIIKLYWSHAAQRMYESAMDALGPTAPLSGGDPLSAAGGRFQLSYLQSKAFTIYSGSSEIQRNIIGERLLGLPR</sequence>
<comment type="similarity">
    <text evidence="2 6">Belongs to the acyl-CoA dehydrogenase family.</text>
</comment>
<gene>
    <name evidence="10" type="ORF">CP98_00468</name>
</gene>
<feature type="domain" description="Acyl-CoA dehydrogenase/oxidase C-terminal" evidence="7">
    <location>
        <begin position="234"/>
        <end position="392"/>
    </location>
</feature>
<evidence type="ECO:0000259" key="8">
    <source>
        <dbReference type="Pfam" id="PF02770"/>
    </source>
</evidence>
<dbReference type="InterPro" id="IPR052161">
    <property type="entry name" value="Mycobact_Acyl-CoA_DH"/>
</dbReference>
<dbReference type="Gene3D" id="1.20.140.10">
    <property type="entry name" value="Butyryl-CoA Dehydrogenase, subunit A, domain 3"/>
    <property type="match status" value="1"/>
</dbReference>
<dbReference type="FunFam" id="2.40.110.10:FF:000011">
    <property type="entry name" value="Acyl-CoA dehydrogenase FadE34"/>
    <property type="match status" value="1"/>
</dbReference>
<dbReference type="InterPro" id="IPR046373">
    <property type="entry name" value="Acyl-CoA_Oxase/DH_mid-dom_sf"/>
</dbReference>
<dbReference type="Gene3D" id="2.40.110.10">
    <property type="entry name" value="Butyryl-CoA Dehydrogenase, subunit A, domain 2"/>
    <property type="match status" value="1"/>
</dbReference>
<dbReference type="Gene3D" id="1.10.540.10">
    <property type="entry name" value="Acyl-CoA dehydrogenase/oxidase, N-terminal domain"/>
    <property type="match status" value="1"/>
</dbReference>
<reference evidence="10 11" key="1">
    <citation type="submission" date="2014-03" db="EMBL/GenBank/DDBJ databases">
        <title>Genome sequence of Sphingobium yanoikuyae B1.</title>
        <authorList>
            <person name="Gan H.M."/>
            <person name="Gan H.Y."/>
            <person name="Savka M.A."/>
        </authorList>
    </citation>
    <scope>NUCLEOTIDE SEQUENCE [LARGE SCALE GENOMIC DNA]</scope>
    <source>
        <strain evidence="10 11">B1</strain>
    </source>
</reference>
<dbReference type="CDD" id="cd01152">
    <property type="entry name" value="ACAD_fadE6_17_26"/>
    <property type="match status" value="1"/>
</dbReference>
<evidence type="ECO:0000256" key="2">
    <source>
        <dbReference type="ARBA" id="ARBA00009347"/>
    </source>
</evidence>
<dbReference type="InterPro" id="IPR009100">
    <property type="entry name" value="AcylCoA_DH/oxidase_NM_dom_sf"/>
</dbReference>
<comment type="cofactor">
    <cofactor evidence="1 6">
        <name>FAD</name>
        <dbReference type="ChEBI" id="CHEBI:57692"/>
    </cofactor>
</comment>
<keyword evidence="3 6" id="KW-0285">Flavoprotein</keyword>
<dbReference type="PATRIC" id="fig|13690.10.peg.484"/>
<keyword evidence="5 6" id="KW-0560">Oxidoreductase</keyword>
<dbReference type="InterPro" id="IPR037069">
    <property type="entry name" value="AcylCoA_DH/ox_N_sf"/>
</dbReference>
<dbReference type="GO" id="GO:0050660">
    <property type="term" value="F:flavin adenine dinucleotide binding"/>
    <property type="evidence" value="ECO:0007669"/>
    <property type="project" value="InterPro"/>
</dbReference>
<dbReference type="eggNOG" id="COG1960">
    <property type="taxonomic scope" value="Bacteria"/>
</dbReference>
<name>A0A084ESS7_SPHYA</name>
<dbReference type="InterPro" id="IPR013786">
    <property type="entry name" value="AcylCoA_DH/ox_N"/>
</dbReference>
<evidence type="ECO:0000313" key="10">
    <source>
        <dbReference type="EMBL" id="KEZ21019.1"/>
    </source>
</evidence>
<protein>
    <submittedName>
        <fullName evidence="10">Acyl-CoA dehydrogenase domain-containing protein</fullName>
    </submittedName>
</protein>
<feature type="domain" description="Acyl-CoA dehydrogenase/oxidase N-terminal" evidence="9">
    <location>
        <begin position="7"/>
        <end position="124"/>
    </location>
</feature>
<evidence type="ECO:0000259" key="9">
    <source>
        <dbReference type="Pfam" id="PF02771"/>
    </source>
</evidence>
<comment type="caution">
    <text evidence="10">The sequence shown here is derived from an EMBL/GenBank/DDBJ whole genome shotgun (WGS) entry which is preliminary data.</text>
</comment>
<evidence type="ECO:0000256" key="6">
    <source>
        <dbReference type="RuleBase" id="RU362125"/>
    </source>
</evidence>
<dbReference type="Pfam" id="PF00441">
    <property type="entry name" value="Acyl-CoA_dh_1"/>
    <property type="match status" value="1"/>
</dbReference>
<dbReference type="GO" id="GO:0005886">
    <property type="term" value="C:plasma membrane"/>
    <property type="evidence" value="ECO:0007669"/>
    <property type="project" value="TreeGrafter"/>
</dbReference>
<dbReference type="Pfam" id="PF02770">
    <property type="entry name" value="Acyl-CoA_dh_M"/>
    <property type="match status" value="1"/>
</dbReference>
<dbReference type="PANTHER" id="PTHR43292:SF3">
    <property type="entry name" value="ACYL-COA DEHYDROGENASE FADE29"/>
    <property type="match status" value="1"/>
</dbReference>
<dbReference type="RefSeq" id="WP_037516530.1">
    <property type="nucleotide sequence ID" value="NZ_JGVR01000002.1"/>
</dbReference>
<dbReference type="Proteomes" id="UP000028534">
    <property type="component" value="Unassembled WGS sequence"/>
</dbReference>